<comment type="caution">
    <text evidence="1">The sequence shown here is derived from an EMBL/GenBank/DDBJ whole genome shotgun (WGS) entry which is preliminary data.</text>
</comment>
<reference evidence="1 2" key="1">
    <citation type="journal article" date="2019" name="Nat. Med.">
        <title>A library of human gut bacterial isolates paired with longitudinal multiomics data enables mechanistic microbiome research.</title>
        <authorList>
            <person name="Poyet M."/>
            <person name="Groussin M."/>
            <person name="Gibbons S.M."/>
            <person name="Avila-Pacheco J."/>
            <person name="Jiang X."/>
            <person name="Kearney S.M."/>
            <person name="Perrotta A.R."/>
            <person name="Berdy B."/>
            <person name="Zhao S."/>
            <person name="Lieberman T.D."/>
            <person name="Swanson P.K."/>
            <person name="Smith M."/>
            <person name="Roesemann S."/>
            <person name="Alexander J.E."/>
            <person name="Rich S.A."/>
            <person name="Livny J."/>
            <person name="Vlamakis H."/>
            <person name="Clish C."/>
            <person name="Bullock K."/>
            <person name="Deik A."/>
            <person name="Scott J."/>
            <person name="Pierce K.A."/>
            <person name="Xavier R.J."/>
            <person name="Alm E.J."/>
        </authorList>
    </citation>
    <scope>NUCLEOTIDE SEQUENCE [LARGE SCALE GENOMIC DNA]</scope>
    <source>
        <strain evidence="1 2">BIOML-A7</strain>
    </source>
</reference>
<dbReference type="AlphaFoldDB" id="A0A7J5QJ55"/>
<accession>A0A7J5QJ55</accession>
<protein>
    <submittedName>
        <fullName evidence="1">Uncharacterized protein</fullName>
    </submittedName>
</protein>
<gene>
    <name evidence="1" type="ORF">GAZ26_26610</name>
</gene>
<organism evidence="1 2">
    <name type="scientific">Bacteroides xylanisolvens</name>
    <dbReference type="NCBI Taxonomy" id="371601"/>
    <lineage>
        <taxon>Bacteria</taxon>
        <taxon>Pseudomonadati</taxon>
        <taxon>Bacteroidota</taxon>
        <taxon>Bacteroidia</taxon>
        <taxon>Bacteroidales</taxon>
        <taxon>Bacteroidaceae</taxon>
        <taxon>Bacteroides</taxon>
    </lineage>
</organism>
<sequence>MKVYEVLASSRFLLATMNRNGVSADDIMYLDMFYEYRDMLAEGRKEAETRDFLSNKYKLSASTIKKAIKRLNEEYKL</sequence>
<proteinExistence type="predicted"/>
<evidence type="ECO:0000313" key="1">
    <source>
        <dbReference type="EMBL" id="KAB6416122.1"/>
    </source>
</evidence>
<dbReference type="RefSeq" id="WP_151936769.1">
    <property type="nucleotide sequence ID" value="NZ_CP072212.1"/>
</dbReference>
<name>A0A7J5QJ55_9BACE</name>
<dbReference type="EMBL" id="WDCG01000062">
    <property type="protein sequence ID" value="KAB6416122.1"/>
    <property type="molecule type" value="Genomic_DNA"/>
</dbReference>
<dbReference type="Proteomes" id="UP000471447">
    <property type="component" value="Unassembled WGS sequence"/>
</dbReference>
<evidence type="ECO:0000313" key="2">
    <source>
        <dbReference type="Proteomes" id="UP000471447"/>
    </source>
</evidence>